<organism evidence="1 2">
    <name type="scientific">Avena sativa</name>
    <name type="common">Oat</name>
    <dbReference type="NCBI Taxonomy" id="4498"/>
    <lineage>
        <taxon>Eukaryota</taxon>
        <taxon>Viridiplantae</taxon>
        <taxon>Streptophyta</taxon>
        <taxon>Embryophyta</taxon>
        <taxon>Tracheophyta</taxon>
        <taxon>Spermatophyta</taxon>
        <taxon>Magnoliopsida</taxon>
        <taxon>Liliopsida</taxon>
        <taxon>Poales</taxon>
        <taxon>Poaceae</taxon>
        <taxon>BOP clade</taxon>
        <taxon>Pooideae</taxon>
        <taxon>Poodae</taxon>
        <taxon>Poeae</taxon>
        <taxon>Poeae Chloroplast Group 1 (Aveneae type)</taxon>
        <taxon>Aveninae</taxon>
        <taxon>Avena</taxon>
    </lineage>
</organism>
<evidence type="ECO:0000313" key="1">
    <source>
        <dbReference type="EnsemblPlants" id="AVESA.00010b.r2.1AG0011410.1.CDS"/>
    </source>
</evidence>
<name>A0ACD5T8T1_AVESA</name>
<reference evidence="1" key="2">
    <citation type="submission" date="2025-09" db="UniProtKB">
        <authorList>
            <consortium name="EnsemblPlants"/>
        </authorList>
    </citation>
    <scope>IDENTIFICATION</scope>
</reference>
<keyword evidence="2" id="KW-1185">Reference proteome</keyword>
<sequence length="106" mass="11038">MGRRPDRSAGALASCRTTPVGVIFLVCALLLVVMVATTSGVGFVAAASSGGRTTTTTTRSSRGPYSGGGHAGEDPYQSSKRRIPKGPDPIHNRRAGKTTIAPRRRD</sequence>
<proteinExistence type="predicted"/>
<dbReference type="EnsemblPlants" id="AVESA.00010b.r2.1AG0011410.1">
    <property type="protein sequence ID" value="AVESA.00010b.r2.1AG0011410.1.CDS"/>
    <property type="gene ID" value="AVESA.00010b.r2.1AG0011410"/>
</dbReference>
<dbReference type="Proteomes" id="UP001732700">
    <property type="component" value="Chromosome 1A"/>
</dbReference>
<evidence type="ECO:0000313" key="2">
    <source>
        <dbReference type="Proteomes" id="UP001732700"/>
    </source>
</evidence>
<protein>
    <submittedName>
        <fullName evidence="1">Uncharacterized protein</fullName>
    </submittedName>
</protein>
<reference evidence="1" key="1">
    <citation type="submission" date="2021-05" db="EMBL/GenBank/DDBJ databases">
        <authorList>
            <person name="Scholz U."/>
            <person name="Mascher M."/>
            <person name="Fiebig A."/>
        </authorList>
    </citation>
    <scope>NUCLEOTIDE SEQUENCE [LARGE SCALE GENOMIC DNA]</scope>
</reference>
<accession>A0ACD5T8T1</accession>